<feature type="signal peptide" evidence="1">
    <location>
        <begin position="1"/>
        <end position="25"/>
    </location>
</feature>
<dbReference type="Proteomes" id="UP000546126">
    <property type="component" value="Unassembled WGS sequence"/>
</dbReference>
<protein>
    <submittedName>
        <fullName evidence="2">DUF2690 domain-containing protein</fullName>
    </submittedName>
</protein>
<comment type="caution">
    <text evidence="2">The sequence shown here is derived from an EMBL/GenBank/DDBJ whole genome shotgun (WGS) entry which is preliminary data.</text>
</comment>
<dbReference type="AlphaFoldDB" id="A0A7Y6IMV7"/>
<gene>
    <name evidence="2" type="ORF">HT134_13305</name>
</gene>
<reference evidence="2 3" key="1">
    <citation type="submission" date="2020-06" db="EMBL/GenBank/DDBJ databases">
        <authorList>
            <person name="Chanama M."/>
        </authorList>
    </citation>
    <scope>NUCLEOTIDE SEQUENCE [LARGE SCALE GENOMIC DNA]</scope>
    <source>
        <strain evidence="2 3">TBRC6557</strain>
    </source>
</reference>
<dbReference type="RefSeq" id="WP_175600656.1">
    <property type="nucleotide sequence ID" value="NZ_JABWGO010000002.1"/>
</dbReference>
<dbReference type="InterPro" id="IPR021224">
    <property type="entry name" value="DUF2690"/>
</dbReference>
<accession>A0A7Y6IMV7</accession>
<evidence type="ECO:0000313" key="3">
    <source>
        <dbReference type="Proteomes" id="UP000546126"/>
    </source>
</evidence>
<evidence type="ECO:0000313" key="2">
    <source>
        <dbReference type="EMBL" id="NUW41111.1"/>
    </source>
</evidence>
<dbReference type="EMBL" id="JABWGO010000002">
    <property type="protein sequence ID" value="NUW41111.1"/>
    <property type="molecule type" value="Genomic_DNA"/>
</dbReference>
<organism evidence="2 3">
    <name type="scientific">Nonomuraea rhodomycinica</name>
    <dbReference type="NCBI Taxonomy" id="1712872"/>
    <lineage>
        <taxon>Bacteria</taxon>
        <taxon>Bacillati</taxon>
        <taxon>Actinomycetota</taxon>
        <taxon>Actinomycetes</taxon>
        <taxon>Streptosporangiales</taxon>
        <taxon>Streptosporangiaceae</taxon>
        <taxon>Nonomuraea</taxon>
    </lineage>
</organism>
<feature type="chain" id="PRO_5031404164" evidence="1">
    <location>
        <begin position="26"/>
        <end position="151"/>
    </location>
</feature>
<name>A0A7Y6IMV7_9ACTN</name>
<dbReference type="Pfam" id="PF10901">
    <property type="entry name" value="DUF2690"/>
    <property type="match status" value="1"/>
</dbReference>
<sequence>MKLRAVVTAVGAVAAALVVVSPAQAATAQARGYDHKDPYQTGCGNSARAVRTAIIRSQLEPKVGTVKLMYSFRCKTNWIEINTATDVYGSIRVENAKGTVDVFQFRKGNGGRHWGNMVDGNNICAWGSASVKWGSGMGGQRGSGATGQACK</sequence>
<evidence type="ECO:0000256" key="1">
    <source>
        <dbReference type="SAM" id="SignalP"/>
    </source>
</evidence>
<keyword evidence="1" id="KW-0732">Signal</keyword>
<proteinExistence type="predicted"/>
<keyword evidence="3" id="KW-1185">Reference proteome</keyword>